<evidence type="ECO:0000313" key="1">
    <source>
        <dbReference type="EMBL" id="KAE9602928.1"/>
    </source>
</evidence>
<gene>
    <name evidence="1" type="ORF">Lalb_Chr12g0204771</name>
</gene>
<comment type="caution">
    <text evidence="1">The sequence shown here is derived from an EMBL/GenBank/DDBJ whole genome shotgun (WGS) entry which is preliminary data.</text>
</comment>
<organism evidence="1 2">
    <name type="scientific">Lupinus albus</name>
    <name type="common">White lupine</name>
    <name type="synonym">Lupinus termis</name>
    <dbReference type="NCBI Taxonomy" id="3870"/>
    <lineage>
        <taxon>Eukaryota</taxon>
        <taxon>Viridiplantae</taxon>
        <taxon>Streptophyta</taxon>
        <taxon>Embryophyta</taxon>
        <taxon>Tracheophyta</taxon>
        <taxon>Spermatophyta</taxon>
        <taxon>Magnoliopsida</taxon>
        <taxon>eudicotyledons</taxon>
        <taxon>Gunneridae</taxon>
        <taxon>Pentapetalae</taxon>
        <taxon>rosids</taxon>
        <taxon>fabids</taxon>
        <taxon>Fabales</taxon>
        <taxon>Fabaceae</taxon>
        <taxon>Papilionoideae</taxon>
        <taxon>50 kb inversion clade</taxon>
        <taxon>genistoids sensu lato</taxon>
        <taxon>core genistoids</taxon>
        <taxon>Genisteae</taxon>
        <taxon>Lupinus</taxon>
    </lineage>
</organism>
<accession>A0A6A4PN78</accession>
<keyword evidence="2" id="KW-1185">Reference proteome</keyword>
<sequence length="95" mass="11219">MWMLWGGLWFFVCIPSRFVRSLTHFTTHALFFRPSTGPIYLLFRDTSACRYWALVHILILCRCITRIVTRNFGYDPHGVSYIFVSCSCIWVVSFN</sequence>
<proteinExistence type="predicted"/>
<dbReference type="EMBL" id="WOCE01000012">
    <property type="protein sequence ID" value="KAE9602928.1"/>
    <property type="molecule type" value="Genomic_DNA"/>
</dbReference>
<dbReference type="Proteomes" id="UP000447434">
    <property type="component" value="Chromosome 12"/>
</dbReference>
<evidence type="ECO:0000313" key="2">
    <source>
        <dbReference type="Proteomes" id="UP000447434"/>
    </source>
</evidence>
<reference evidence="2" key="1">
    <citation type="journal article" date="2020" name="Nat. Commun.">
        <title>Genome sequence of the cluster root forming white lupin.</title>
        <authorList>
            <person name="Hufnagel B."/>
            <person name="Marques A."/>
            <person name="Soriano A."/>
            <person name="Marques L."/>
            <person name="Divol F."/>
            <person name="Doumas P."/>
            <person name="Sallet E."/>
            <person name="Mancinotti D."/>
            <person name="Carrere S."/>
            <person name="Marande W."/>
            <person name="Arribat S."/>
            <person name="Keller J."/>
            <person name="Huneau C."/>
            <person name="Blein T."/>
            <person name="Aime D."/>
            <person name="Laguerre M."/>
            <person name="Taylor J."/>
            <person name="Schubert V."/>
            <person name="Nelson M."/>
            <person name="Geu-Flores F."/>
            <person name="Crespi M."/>
            <person name="Gallardo-Guerrero K."/>
            <person name="Delaux P.-M."/>
            <person name="Salse J."/>
            <person name="Berges H."/>
            <person name="Guyot R."/>
            <person name="Gouzy J."/>
            <person name="Peret B."/>
        </authorList>
    </citation>
    <scope>NUCLEOTIDE SEQUENCE [LARGE SCALE GENOMIC DNA]</scope>
    <source>
        <strain evidence="2">cv. Amiga</strain>
    </source>
</reference>
<dbReference type="AlphaFoldDB" id="A0A6A4PN78"/>
<name>A0A6A4PN78_LUPAL</name>
<protein>
    <submittedName>
        <fullName evidence="1">Uncharacterized protein</fullName>
    </submittedName>
</protein>